<reference evidence="1 2" key="1">
    <citation type="submission" date="2020-08" db="EMBL/GenBank/DDBJ databases">
        <title>Genomic Encyclopedia of Type Strains, Phase IV (KMG-V): Genome sequencing to study the core and pangenomes of soil and plant-associated prokaryotes.</title>
        <authorList>
            <person name="Whitman W."/>
        </authorList>
    </citation>
    <scope>NUCLEOTIDE SEQUENCE [LARGE SCALE GENOMIC DNA]</scope>
    <source>
        <strain evidence="1 2">M2T3</strain>
    </source>
</reference>
<proteinExistence type="predicted"/>
<gene>
    <name evidence="1" type="ORF">HDF25_002339</name>
</gene>
<protein>
    <submittedName>
        <fullName evidence="1">Uncharacterized protein</fullName>
    </submittedName>
</protein>
<organism evidence="1 2">
    <name type="scientific">Pedobacter cryoconitis</name>
    <dbReference type="NCBI Taxonomy" id="188932"/>
    <lineage>
        <taxon>Bacteria</taxon>
        <taxon>Pseudomonadati</taxon>
        <taxon>Bacteroidota</taxon>
        <taxon>Sphingobacteriia</taxon>
        <taxon>Sphingobacteriales</taxon>
        <taxon>Sphingobacteriaceae</taxon>
        <taxon>Pedobacter</taxon>
    </lineage>
</organism>
<name>A0A7X0MK14_9SPHI</name>
<dbReference type="RefSeq" id="WP_184624903.1">
    <property type="nucleotide sequence ID" value="NZ_JACHCC010000005.1"/>
</dbReference>
<accession>A0A7X0MK14</accession>
<sequence length="112" mass="13270">MTYNTDLKQLLKIPMLVAHYQEHKQRDLDITVLQFLSFHYWGEDLNDDDQEQDMKLPFKKVESYVSQLAIPMAKTRINKPYILPVKSVQPIFRDCMFLQPALESLFRPPQLS</sequence>
<dbReference type="AlphaFoldDB" id="A0A7X0MK14"/>
<evidence type="ECO:0000313" key="1">
    <source>
        <dbReference type="EMBL" id="MBB6500195.1"/>
    </source>
</evidence>
<dbReference type="EMBL" id="JACHCC010000005">
    <property type="protein sequence ID" value="MBB6500195.1"/>
    <property type="molecule type" value="Genomic_DNA"/>
</dbReference>
<comment type="caution">
    <text evidence="1">The sequence shown here is derived from an EMBL/GenBank/DDBJ whole genome shotgun (WGS) entry which is preliminary data.</text>
</comment>
<dbReference type="Proteomes" id="UP000521017">
    <property type="component" value="Unassembled WGS sequence"/>
</dbReference>
<evidence type="ECO:0000313" key="2">
    <source>
        <dbReference type="Proteomes" id="UP000521017"/>
    </source>
</evidence>